<dbReference type="InterPro" id="IPR043519">
    <property type="entry name" value="NT_sf"/>
</dbReference>
<dbReference type="InterPro" id="IPR052366">
    <property type="entry name" value="GTP_Pyrophosphokinase"/>
</dbReference>
<accession>A0A1H2HGN0</accession>
<reference evidence="3" key="1">
    <citation type="submission" date="2016-10" db="EMBL/GenBank/DDBJ databases">
        <authorList>
            <person name="Varghese N."/>
            <person name="Submissions S."/>
        </authorList>
    </citation>
    <scope>NUCLEOTIDE SEQUENCE [LARGE SCALE GENOMIC DNA]</scope>
    <source>
        <strain evidence="3">Nm10</strain>
    </source>
</reference>
<dbReference type="KEGG" id="nur:ATY38_09150"/>
<dbReference type="PANTHER" id="PTHR47837:SF1">
    <property type="entry name" value="GTP PYROPHOSPHOKINASE YJBM"/>
    <property type="match status" value="1"/>
</dbReference>
<dbReference type="GO" id="GO:0015969">
    <property type="term" value="P:guanosine tetraphosphate metabolic process"/>
    <property type="evidence" value="ECO:0007669"/>
    <property type="project" value="InterPro"/>
</dbReference>
<dbReference type="InterPro" id="IPR007685">
    <property type="entry name" value="RelA_SpoT"/>
</dbReference>
<dbReference type="AlphaFoldDB" id="A0A1H2HGN0"/>
<dbReference type="Proteomes" id="UP000182882">
    <property type="component" value="Unassembled WGS sequence"/>
</dbReference>
<gene>
    <name evidence="2" type="ORF">SAMN05216406_1494</name>
</gene>
<dbReference type="Pfam" id="PF04607">
    <property type="entry name" value="RelA_SpoT"/>
    <property type="match status" value="1"/>
</dbReference>
<keyword evidence="3" id="KW-1185">Reference proteome</keyword>
<dbReference type="SUPFAM" id="SSF81301">
    <property type="entry name" value="Nucleotidyltransferase"/>
    <property type="match status" value="1"/>
</dbReference>
<dbReference type="CDD" id="cd05399">
    <property type="entry name" value="NT_Rel-Spo_like"/>
    <property type="match status" value="1"/>
</dbReference>
<protein>
    <recommendedName>
        <fullName evidence="1">RelA/SpoT domain-containing protein</fullName>
    </recommendedName>
</protein>
<dbReference type="EMBL" id="FNLN01000049">
    <property type="protein sequence ID" value="SDU30975.1"/>
    <property type="molecule type" value="Genomic_DNA"/>
</dbReference>
<evidence type="ECO:0000259" key="1">
    <source>
        <dbReference type="SMART" id="SM00954"/>
    </source>
</evidence>
<evidence type="ECO:0000313" key="2">
    <source>
        <dbReference type="EMBL" id="SDU30975.1"/>
    </source>
</evidence>
<dbReference type="Gene3D" id="3.30.460.10">
    <property type="entry name" value="Beta Polymerase, domain 2"/>
    <property type="match status" value="1"/>
</dbReference>
<dbReference type="RefSeq" id="WP_062559028.1">
    <property type="nucleotide sequence ID" value="NZ_CP013341.1"/>
</dbReference>
<proteinExistence type="predicted"/>
<organism evidence="2 3">
    <name type="scientific">Nitrosomonas ureae</name>
    <dbReference type="NCBI Taxonomy" id="44577"/>
    <lineage>
        <taxon>Bacteria</taxon>
        <taxon>Pseudomonadati</taxon>
        <taxon>Pseudomonadota</taxon>
        <taxon>Betaproteobacteria</taxon>
        <taxon>Nitrosomonadales</taxon>
        <taxon>Nitrosomonadaceae</taxon>
        <taxon>Nitrosomonas</taxon>
    </lineage>
</organism>
<dbReference type="SMART" id="SM00954">
    <property type="entry name" value="RelA_SpoT"/>
    <property type="match status" value="1"/>
</dbReference>
<evidence type="ECO:0000313" key="3">
    <source>
        <dbReference type="Proteomes" id="UP000182882"/>
    </source>
</evidence>
<name>A0A1H2HGN0_9PROT</name>
<dbReference type="PANTHER" id="PTHR47837">
    <property type="entry name" value="GTP PYROPHOSPHOKINASE YJBM"/>
    <property type="match status" value="1"/>
</dbReference>
<feature type="domain" description="RelA/SpoT" evidence="1">
    <location>
        <begin position="49"/>
        <end position="180"/>
    </location>
</feature>
<sequence length="562" mass="65153">MDFMQIQTYLNKNYDRYDFLGKVVKNYMAWKFLDFIDQGNIPVLQSAEYRVKSSQSIEVNLNANKYENFITPTDIEDLVGARIVCFYSSDAHTFCDLEKIKRLFGKNAHDTLKDYEKDGYRSFHFIMKVCRDSDFFNKALKENDKEKLEGLKIELQVRTILQHAFAESNHELNYKYELRVGRTLPAVITNQWLDAAENLTKIDKTIDKLRSDWETELLNIPTESYKKSYSKPEIADGCWNRQGVIYPYILLCDYLKKPKIKIVNELFSIDNKMMQFNAEKSYKNKMWKILEKSQAAELASITFDSMVTRVLDWDAKTKTMTVQPAFYSDQVVSNHKFALNKVVPGLSITIREIGHDSEGNLFDFKKSPLSNTLGTSVVVRTKDEKWVVSHRASSVAFDPYQMGTSASGAVEWNELGYWGEKNFENWFEYSMKREIGEELGDSSSQYQKNTDELVFLGFARELGRCGKPQLFFFYDSHEKDFIDLKELWRVYADSLSGNSNIKEFNDISELTMEEVEVLISDDEDAITRLLASHKLIVGVSQELRMNLALAISYLENHNQTAN</sequence>